<protein>
    <submittedName>
        <fullName evidence="2">Uncharacterized protein</fullName>
    </submittedName>
</protein>
<feature type="transmembrane region" description="Helical" evidence="1">
    <location>
        <begin position="319"/>
        <end position="341"/>
    </location>
</feature>
<reference evidence="2" key="1">
    <citation type="submission" date="2019-12" db="EMBL/GenBank/DDBJ databases">
        <title>Genome sequencing and annotation of Brassica cretica.</title>
        <authorList>
            <person name="Studholme D.J."/>
            <person name="Sarris P."/>
        </authorList>
    </citation>
    <scope>NUCLEOTIDE SEQUENCE</scope>
    <source>
        <strain evidence="2">PFS-109/04</strain>
        <tissue evidence="2">Leaf</tissue>
    </source>
</reference>
<keyword evidence="1" id="KW-0812">Transmembrane</keyword>
<dbReference type="Proteomes" id="UP000712600">
    <property type="component" value="Unassembled WGS sequence"/>
</dbReference>
<sequence>MAEDTSPVPSPHPFVEVFCEISGKYYRFATGTKAEFAVSVINRKLDSSKSKALYIEAAKEGEEPISFGDGASLVSYGHGWRLKTVIDVSDFPGTEKENTFQRQFPSVLLSTGSKDSKPAKTMKAEVEGDQSLKYIGRIMFAFLLMFILGGLFTVALENLPRLILLFNNPSIIGALVRCKFKFLGQLKFCASVFVYGTDKEGPFQRQFPSVLSTGSKDSKPAKAMKAEFEGDQSLKYIGRIMFAFVLMFILGGLFTVALENLPRLILLFTNPSMNNHIRLYQSWHAPSASLYGFALQGSKDSKPAKAMNAEFEGDQSLKYIGRIMFAFVLMFILGGLFTVALENLPRLILLFTNPSM</sequence>
<feature type="transmembrane region" description="Helical" evidence="1">
    <location>
        <begin position="240"/>
        <end position="258"/>
    </location>
</feature>
<gene>
    <name evidence="2" type="ORF">F2Q69_00015998</name>
</gene>
<accession>A0A8S9QJR2</accession>
<dbReference type="PANTHER" id="PTHR36396">
    <property type="entry name" value="MALTASE-GLUCOAMYLASE, INTESTINAL PROTEIN"/>
    <property type="match status" value="1"/>
</dbReference>
<keyword evidence="1" id="KW-0472">Membrane</keyword>
<comment type="caution">
    <text evidence="2">The sequence shown here is derived from an EMBL/GenBank/DDBJ whole genome shotgun (WGS) entry which is preliminary data.</text>
</comment>
<dbReference type="PANTHER" id="PTHR36396:SF1">
    <property type="entry name" value="MALTASE-GLUCOAMYLASE, INTESTINAL PROTEIN"/>
    <property type="match status" value="1"/>
</dbReference>
<evidence type="ECO:0000256" key="1">
    <source>
        <dbReference type="SAM" id="Phobius"/>
    </source>
</evidence>
<proteinExistence type="predicted"/>
<dbReference type="AlphaFoldDB" id="A0A8S9QJR2"/>
<organism evidence="2 3">
    <name type="scientific">Brassica cretica</name>
    <name type="common">Mustard</name>
    <dbReference type="NCBI Taxonomy" id="69181"/>
    <lineage>
        <taxon>Eukaryota</taxon>
        <taxon>Viridiplantae</taxon>
        <taxon>Streptophyta</taxon>
        <taxon>Embryophyta</taxon>
        <taxon>Tracheophyta</taxon>
        <taxon>Spermatophyta</taxon>
        <taxon>Magnoliopsida</taxon>
        <taxon>eudicotyledons</taxon>
        <taxon>Gunneridae</taxon>
        <taxon>Pentapetalae</taxon>
        <taxon>rosids</taxon>
        <taxon>malvids</taxon>
        <taxon>Brassicales</taxon>
        <taxon>Brassicaceae</taxon>
        <taxon>Brassiceae</taxon>
        <taxon>Brassica</taxon>
    </lineage>
</organism>
<keyword evidence="1" id="KW-1133">Transmembrane helix</keyword>
<evidence type="ECO:0000313" key="2">
    <source>
        <dbReference type="EMBL" id="KAF3553074.1"/>
    </source>
</evidence>
<dbReference type="EMBL" id="QGKX02000996">
    <property type="protein sequence ID" value="KAF3553074.1"/>
    <property type="molecule type" value="Genomic_DNA"/>
</dbReference>
<feature type="transmembrane region" description="Helical" evidence="1">
    <location>
        <begin position="138"/>
        <end position="156"/>
    </location>
</feature>
<evidence type="ECO:0000313" key="3">
    <source>
        <dbReference type="Proteomes" id="UP000712600"/>
    </source>
</evidence>
<name>A0A8S9QJR2_BRACR</name>